<keyword evidence="1" id="KW-1133">Transmembrane helix</keyword>
<proteinExistence type="predicted"/>
<feature type="transmembrane region" description="Helical" evidence="1">
    <location>
        <begin position="47"/>
        <end position="66"/>
    </location>
</feature>
<dbReference type="EMBL" id="CADCUD010000095">
    <property type="protein sequence ID" value="CAA9332812.1"/>
    <property type="molecule type" value="Genomic_DNA"/>
</dbReference>
<feature type="transmembrane region" description="Helical" evidence="1">
    <location>
        <begin position="105"/>
        <end position="126"/>
    </location>
</feature>
<keyword evidence="1" id="KW-0812">Transmembrane</keyword>
<keyword evidence="1" id="KW-0472">Membrane</keyword>
<sequence length="150" mass="16282">MTVVIRLGLAVLFLDQLVVGAWNAISPETFYRYFPTVDLTPPFSEHYARDFGGATLGIALLLGIALWRPQAHFVIPAASAFSIFSVPHFFYHLANLEGATVGEAILLTAGNAIVALLGIAVVLVTIARDRRAQREEDGPARTSEYAAVRQ</sequence>
<dbReference type="AlphaFoldDB" id="A0A6J4LM62"/>
<gene>
    <name evidence="2" type="ORF">AVDCRST_MAG46-1519</name>
</gene>
<evidence type="ECO:0000256" key="1">
    <source>
        <dbReference type="SAM" id="Phobius"/>
    </source>
</evidence>
<reference evidence="2" key="1">
    <citation type="submission" date="2020-02" db="EMBL/GenBank/DDBJ databases">
        <authorList>
            <person name="Meier V. D."/>
        </authorList>
    </citation>
    <scope>NUCLEOTIDE SEQUENCE</scope>
    <source>
        <strain evidence="2">AVDCRST_MAG46</strain>
    </source>
</reference>
<evidence type="ECO:0008006" key="3">
    <source>
        <dbReference type="Google" id="ProtNLM"/>
    </source>
</evidence>
<accession>A0A6J4LM62</accession>
<name>A0A6J4LM62_9ACTN</name>
<feature type="transmembrane region" description="Helical" evidence="1">
    <location>
        <begin position="73"/>
        <end position="93"/>
    </location>
</feature>
<evidence type="ECO:0000313" key="2">
    <source>
        <dbReference type="EMBL" id="CAA9332812.1"/>
    </source>
</evidence>
<protein>
    <recommendedName>
        <fullName evidence="3">Integral membrane protein</fullName>
    </recommendedName>
</protein>
<organism evidence="2">
    <name type="scientific">uncultured Nocardioidaceae bacterium</name>
    <dbReference type="NCBI Taxonomy" id="253824"/>
    <lineage>
        <taxon>Bacteria</taxon>
        <taxon>Bacillati</taxon>
        <taxon>Actinomycetota</taxon>
        <taxon>Actinomycetes</taxon>
        <taxon>Propionibacteriales</taxon>
        <taxon>Nocardioidaceae</taxon>
        <taxon>environmental samples</taxon>
    </lineage>
</organism>